<protein>
    <submittedName>
        <fullName evidence="8">Uncharacterized protein</fullName>
    </submittedName>
</protein>
<proteinExistence type="predicted"/>
<feature type="transmembrane region" description="Helical" evidence="6">
    <location>
        <begin position="250"/>
        <end position="270"/>
    </location>
</feature>
<feature type="transmembrane region" description="Helical" evidence="6">
    <location>
        <begin position="562"/>
        <end position="582"/>
    </location>
</feature>
<evidence type="ECO:0000256" key="3">
    <source>
        <dbReference type="ARBA" id="ARBA00022989"/>
    </source>
</evidence>
<keyword evidence="4 6" id="KW-0472">Membrane</keyword>
<feature type="transmembrane region" description="Helical" evidence="6">
    <location>
        <begin position="409"/>
        <end position="429"/>
    </location>
</feature>
<keyword evidence="7" id="KW-1185">Reference proteome</keyword>
<evidence type="ECO:0000313" key="7">
    <source>
        <dbReference type="Proteomes" id="UP000887561"/>
    </source>
</evidence>
<dbReference type="GO" id="GO:0016020">
    <property type="term" value="C:membrane"/>
    <property type="evidence" value="ECO:0007669"/>
    <property type="project" value="UniProtKB-SubCell"/>
</dbReference>
<feature type="compositionally biased region" description="Low complexity" evidence="5">
    <location>
        <begin position="38"/>
        <end position="49"/>
    </location>
</feature>
<feature type="transmembrane region" description="Helical" evidence="6">
    <location>
        <begin position="449"/>
        <end position="468"/>
    </location>
</feature>
<evidence type="ECO:0000256" key="6">
    <source>
        <dbReference type="SAM" id="Phobius"/>
    </source>
</evidence>
<keyword evidence="2 6" id="KW-0812">Transmembrane</keyword>
<dbReference type="Gene3D" id="1.20.1250.20">
    <property type="entry name" value="MFS general substrate transporter like domains"/>
    <property type="match status" value="1"/>
</dbReference>
<name>A0A915LWX7_MELJA</name>
<dbReference type="InterPro" id="IPR036259">
    <property type="entry name" value="MFS_trans_sf"/>
</dbReference>
<dbReference type="WBParaSite" id="scaffold217_cov220.g505">
    <property type="protein sequence ID" value="scaffold217_cov220.g505"/>
    <property type="gene ID" value="scaffold217_cov220.g505"/>
</dbReference>
<feature type="transmembrane region" description="Helical" evidence="6">
    <location>
        <begin position="480"/>
        <end position="503"/>
    </location>
</feature>
<feature type="region of interest" description="Disordered" evidence="5">
    <location>
        <begin position="31"/>
        <end position="70"/>
    </location>
</feature>
<sequence length="600" mass="67741">MDIEEYVKDLVNKEIEQKIEQLKEEIRSGKLFTLQPPTSNTTSNENTSTDVSETKQSNFNEGRPSSTVKRYIPPSMRQRTREIVDLQMEKDKLRYSNKERIPSLNECFSHLNLCAINPKAGKWNTSNSVKTTAKPLLTSIIQYNLDIFKNVEDKRSVEEWFNYAEKKCENGEFCLNPLISVRETSRISKSEEDKDKKEVAKSRGELEENGSSGCDVETWISQIFQIVGVLTGLFGMYITDRYGIRVSCHLGAALNLCGAIIRFISSLPLLEESARLPFLYFGQIIAAMSQPFFLCLSPKVAEYWFGEDQRALANSLSFIANPFGVFLGSITPLTFGFLFGQKSSSNNSQQTELLILYVNLLLMILSAFTMIFCLLVTRQKPPTPPSASSDCDKPEFSNGLFLLFNSRTFLIQTLTFGMAFALQWSIFFTASKQLVVLGFDNNKISSGDLLAFSAFAGTLSTIFGGWIVDRTKKFNEFIKCSYIGIAITATSLNFVRNIRIFTIPVFPISLELGVESTFPVAEASSSGILVIAGQLQLFLLTFTMHSLESVEWIYGDKRNYKLAIDFWTLSAVLGAIFAFLLLRPRYNRLEYERNVKIQIN</sequence>
<dbReference type="AlphaFoldDB" id="A0A915LWX7"/>
<dbReference type="Proteomes" id="UP000887561">
    <property type="component" value="Unplaced"/>
</dbReference>
<dbReference type="PANTHER" id="PTHR10924">
    <property type="entry name" value="MAJOR FACILITATOR SUPERFAMILY PROTEIN-RELATED"/>
    <property type="match status" value="1"/>
</dbReference>
<dbReference type="SUPFAM" id="SSF103473">
    <property type="entry name" value="MFS general substrate transporter"/>
    <property type="match status" value="1"/>
</dbReference>
<feature type="transmembrane region" description="Helical" evidence="6">
    <location>
        <begin position="276"/>
        <end position="297"/>
    </location>
</feature>
<evidence type="ECO:0000313" key="8">
    <source>
        <dbReference type="WBParaSite" id="scaffold217_cov220.g505"/>
    </source>
</evidence>
<evidence type="ECO:0000256" key="5">
    <source>
        <dbReference type="SAM" id="MobiDB-lite"/>
    </source>
</evidence>
<dbReference type="InterPro" id="IPR049680">
    <property type="entry name" value="FLVCR1-2_SLC49-like"/>
</dbReference>
<feature type="transmembrane region" description="Helical" evidence="6">
    <location>
        <begin position="318"/>
        <end position="339"/>
    </location>
</feature>
<feature type="region of interest" description="Disordered" evidence="5">
    <location>
        <begin position="186"/>
        <end position="213"/>
    </location>
</feature>
<organism evidence="7 8">
    <name type="scientific">Meloidogyne javanica</name>
    <name type="common">Root-knot nematode worm</name>
    <dbReference type="NCBI Taxonomy" id="6303"/>
    <lineage>
        <taxon>Eukaryota</taxon>
        <taxon>Metazoa</taxon>
        <taxon>Ecdysozoa</taxon>
        <taxon>Nematoda</taxon>
        <taxon>Chromadorea</taxon>
        <taxon>Rhabditida</taxon>
        <taxon>Tylenchina</taxon>
        <taxon>Tylenchomorpha</taxon>
        <taxon>Tylenchoidea</taxon>
        <taxon>Meloidogynidae</taxon>
        <taxon>Meloidogyninae</taxon>
        <taxon>Meloidogyne</taxon>
        <taxon>Meloidogyne incognita group</taxon>
    </lineage>
</organism>
<feature type="compositionally biased region" description="Basic and acidic residues" evidence="5">
    <location>
        <begin position="186"/>
        <end position="206"/>
    </location>
</feature>
<feature type="transmembrane region" description="Helical" evidence="6">
    <location>
        <begin position="354"/>
        <end position="376"/>
    </location>
</feature>
<evidence type="ECO:0000256" key="2">
    <source>
        <dbReference type="ARBA" id="ARBA00022692"/>
    </source>
</evidence>
<dbReference type="GO" id="GO:0022857">
    <property type="term" value="F:transmembrane transporter activity"/>
    <property type="evidence" value="ECO:0007669"/>
    <property type="project" value="InterPro"/>
</dbReference>
<dbReference type="PANTHER" id="PTHR10924:SF8">
    <property type="entry name" value="MFS DOMAIN-CONTAINING PROTEIN-RELATED"/>
    <property type="match status" value="1"/>
</dbReference>
<evidence type="ECO:0000256" key="1">
    <source>
        <dbReference type="ARBA" id="ARBA00004141"/>
    </source>
</evidence>
<dbReference type="Pfam" id="PF07690">
    <property type="entry name" value="MFS_1"/>
    <property type="match status" value="1"/>
</dbReference>
<evidence type="ECO:0000256" key="4">
    <source>
        <dbReference type="ARBA" id="ARBA00023136"/>
    </source>
</evidence>
<dbReference type="InterPro" id="IPR011701">
    <property type="entry name" value="MFS"/>
</dbReference>
<feature type="compositionally biased region" description="Polar residues" evidence="5">
    <location>
        <begin position="50"/>
        <end position="68"/>
    </location>
</feature>
<accession>A0A915LWX7</accession>
<comment type="subcellular location">
    <subcellularLocation>
        <location evidence="1">Membrane</location>
        <topology evidence="1">Multi-pass membrane protein</topology>
    </subcellularLocation>
</comment>
<keyword evidence="3 6" id="KW-1133">Transmembrane helix</keyword>
<reference evidence="8" key="1">
    <citation type="submission" date="2022-11" db="UniProtKB">
        <authorList>
            <consortium name="WormBaseParasite"/>
        </authorList>
    </citation>
    <scope>IDENTIFICATION</scope>
</reference>